<name>A0A835WEC0_CHLIN</name>
<feature type="region of interest" description="Disordered" evidence="1">
    <location>
        <begin position="547"/>
        <end position="576"/>
    </location>
</feature>
<keyword evidence="2" id="KW-0472">Membrane</keyword>
<gene>
    <name evidence="4" type="ORF">HXX76_000474</name>
</gene>
<comment type="caution">
    <text evidence="4">The sequence shown here is derived from an EMBL/GenBank/DDBJ whole genome shotgun (WGS) entry which is preliminary data.</text>
</comment>
<feature type="signal peptide" evidence="3">
    <location>
        <begin position="1"/>
        <end position="18"/>
    </location>
</feature>
<dbReference type="Proteomes" id="UP000650467">
    <property type="component" value="Unassembled WGS sequence"/>
</dbReference>
<feature type="transmembrane region" description="Helical" evidence="2">
    <location>
        <begin position="670"/>
        <end position="692"/>
    </location>
</feature>
<feature type="compositionally biased region" description="Gly residues" evidence="1">
    <location>
        <begin position="594"/>
        <end position="611"/>
    </location>
</feature>
<feature type="compositionally biased region" description="Gly residues" evidence="1">
    <location>
        <begin position="558"/>
        <end position="570"/>
    </location>
</feature>
<feature type="compositionally biased region" description="Polar residues" evidence="1">
    <location>
        <begin position="1046"/>
        <end position="1058"/>
    </location>
</feature>
<feature type="compositionally biased region" description="Low complexity" evidence="1">
    <location>
        <begin position="1032"/>
        <end position="1042"/>
    </location>
</feature>
<proteinExistence type="predicted"/>
<evidence type="ECO:0000256" key="2">
    <source>
        <dbReference type="SAM" id="Phobius"/>
    </source>
</evidence>
<accession>A0A835WEC0</accession>
<feature type="region of interest" description="Disordered" evidence="1">
    <location>
        <begin position="594"/>
        <end position="658"/>
    </location>
</feature>
<feature type="compositionally biased region" description="Pro residues" evidence="1">
    <location>
        <begin position="635"/>
        <end position="649"/>
    </location>
</feature>
<reference evidence="4" key="1">
    <citation type="journal article" date="2020" name="bioRxiv">
        <title>Comparative genomics of Chlamydomonas.</title>
        <authorList>
            <person name="Craig R.J."/>
            <person name="Hasan A.R."/>
            <person name="Ness R.W."/>
            <person name="Keightley P.D."/>
        </authorList>
    </citation>
    <scope>NUCLEOTIDE SEQUENCE</scope>
    <source>
        <strain evidence="4">SAG 7.73</strain>
    </source>
</reference>
<feature type="compositionally biased region" description="Pro residues" evidence="1">
    <location>
        <begin position="809"/>
        <end position="821"/>
    </location>
</feature>
<dbReference type="OrthoDB" id="10620549at2759"/>
<organism evidence="4 5">
    <name type="scientific">Chlamydomonas incerta</name>
    <dbReference type="NCBI Taxonomy" id="51695"/>
    <lineage>
        <taxon>Eukaryota</taxon>
        <taxon>Viridiplantae</taxon>
        <taxon>Chlorophyta</taxon>
        <taxon>core chlorophytes</taxon>
        <taxon>Chlorophyceae</taxon>
        <taxon>CS clade</taxon>
        <taxon>Chlamydomonadales</taxon>
        <taxon>Chlamydomonadaceae</taxon>
        <taxon>Chlamydomonas</taxon>
    </lineage>
</organism>
<keyword evidence="2" id="KW-1133">Transmembrane helix</keyword>
<keyword evidence="5" id="KW-1185">Reference proteome</keyword>
<protein>
    <submittedName>
        <fullName evidence="4">Uncharacterized protein</fullName>
    </submittedName>
</protein>
<feature type="region of interest" description="Disordered" evidence="1">
    <location>
        <begin position="807"/>
        <end position="826"/>
    </location>
</feature>
<sequence>MKALRALTLFTFTIASLTVDDLGANSIVCLLPAFLGGTIDPGRLVSGASAPLLLDGALPGVGGSGQLGSVNAFGLGTNQLVVTATAECGWLLLALPAVSLGAAQADGAEGGQGLASADGADAADTGAALSDSESRQLYSCGSTQLELPQELRQQLTSPGEGDAAAPSLALTVRVRMARLGTAEAGASPCSALGPEVLITRRLELRPPSLPSEAITQRWAESSKATAAGDEAQLLSAAVAPEGFDLVTTASLQVRVGEEEQLVVRQLRGSGDVLDASLQAYNVSYPLAGLRLPATTQSGDGSSTTGSSSHASRCEAAAAAQAELLAAALGLPAANVTVTCSAAEAAAQQGLMVVAPPPAADADTAGSDSAGGARAATAALVSAADAAAAAFAAASAFASATCPGGRAAQQTQSEQTAAAGVALVALSFLLSPDVDPRAFAATARRLLTPLASSQAQAQVLQAQQAQPLAVFMCQTPAARLSTAADLGAGAATTSAYAATDGADDLQGADILSVLALRMRVDVAGGSWSVAAGGGLTLRSGGPAAGAIGPAGSGKLQLPGAGGSSSGSGSGSGSSSEGVTLELGVESLAARGGLVGPGAGGSGSGSAGSGAGGAVTAPVLNPEGVAPGGGAGSPPAGSSPPPGKASPPPGVGPLVGAGAAGSSADSGISTTILGVVAGASAAATLLLVALLALVMRKYKAHRTQLYLSTIDKPIGKGARSRGASSAGDGLSRSASTGSMNRAPGAATLPRATVAFTLDPADAGDAGSPGAIVSAAAVAAGAGGGGSGSDGYSHLPPHAYAAAAAALAAAASPPPPPPPPPPPGQASLATQSSFMQSALRRLISISSIPSVPSAGDLSALEMLALEAGEQRMSGGGGAVVVTDSAPLSPPMPPPLRPLSVSPAGARGAGAAASGGVGGTGAGAGAGAGAAGSYCSSPVAVPAPARAEVALVMGPAAAAGAGAARFGASSAGAREGSGGGGAAADGVPPITSITLGPEVATTSITLGPQLAAARAPGSRPRAAPPAAAAVLGSHWQPQQPRSQSPRVATPAQQQLQRRSAQMSAPSSPSILLPPPPSPPAAPVRHLPPVLPEPQPMVASAVLPSTRPRATEEFTMVINPLAAAAQLQD</sequence>
<feature type="compositionally biased region" description="Low complexity" evidence="1">
    <location>
        <begin position="1007"/>
        <end position="1025"/>
    </location>
</feature>
<feature type="chain" id="PRO_5032772534" evidence="3">
    <location>
        <begin position="19"/>
        <end position="1124"/>
    </location>
</feature>
<evidence type="ECO:0000256" key="3">
    <source>
        <dbReference type="SAM" id="SignalP"/>
    </source>
</evidence>
<dbReference type="EMBL" id="JAEHOC010000001">
    <property type="protein sequence ID" value="KAG2445870.1"/>
    <property type="molecule type" value="Genomic_DNA"/>
</dbReference>
<feature type="compositionally biased region" description="Pro residues" evidence="1">
    <location>
        <begin position="1067"/>
        <end position="1077"/>
    </location>
</feature>
<dbReference type="AlphaFoldDB" id="A0A835WEC0"/>
<evidence type="ECO:0000256" key="1">
    <source>
        <dbReference type="SAM" id="MobiDB-lite"/>
    </source>
</evidence>
<feature type="region of interest" description="Disordered" evidence="1">
    <location>
        <begin position="1007"/>
        <end position="1099"/>
    </location>
</feature>
<feature type="region of interest" description="Disordered" evidence="1">
    <location>
        <begin position="713"/>
        <end position="741"/>
    </location>
</feature>
<evidence type="ECO:0000313" key="5">
    <source>
        <dbReference type="Proteomes" id="UP000650467"/>
    </source>
</evidence>
<keyword evidence="3" id="KW-0732">Signal</keyword>
<keyword evidence="2" id="KW-0812">Transmembrane</keyword>
<evidence type="ECO:0000313" key="4">
    <source>
        <dbReference type="EMBL" id="KAG2445870.1"/>
    </source>
</evidence>